<evidence type="ECO:0000313" key="2">
    <source>
        <dbReference type="Proteomes" id="UP001148737"/>
    </source>
</evidence>
<comment type="caution">
    <text evidence="1">The sequence shown here is derived from an EMBL/GenBank/DDBJ whole genome shotgun (WGS) entry which is preliminary data.</text>
</comment>
<dbReference type="Proteomes" id="UP001148737">
    <property type="component" value="Unassembled WGS sequence"/>
</dbReference>
<sequence>MVRSGQSWELGEPDLNDRGQPVVHNIAEKLGCIRPNCNIDLSPYAVFAADEAVMAELARQFEEQQPHDHESSANDTTGTICATDSYSQDDGASSSELKHSIPKQDYRKTTFGSHNALSLSPRSLTSGSDLEFSTASVVVNNGAFFSKPTTMLGFSSSCASVPATQCQQEPQQQQAAMSMPSMQPSLLHNLVEMNQNDLDADSTATRPDVLSYTNLDIMMGMADPIVNAGFDNKQYLSASGFRGKPPC</sequence>
<reference evidence="1" key="1">
    <citation type="submission" date="2022-07" db="EMBL/GenBank/DDBJ databases">
        <title>Genome Sequence of Lecanicillium saksenae.</title>
        <authorList>
            <person name="Buettner E."/>
        </authorList>
    </citation>
    <scope>NUCLEOTIDE SEQUENCE</scope>
    <source>
        <strain evidence="1">VT-O1</strain>
    </source>
</reference>
<dbReference type="EMBL" id="JANAKD010000301">
    <property type="protein sequence ID" value="KAJ3495232.1"/>
    <property type="molecule type" value="Genomic_DNA"/>
</dbReference>
<protein>
    <submittedName>
        <fullName evidence="1">Uncharacterized protein</fullName>
    </submittedName>
</protein>
<name>A0ACC1QZJ1_9HYPO</name>
<gene>
    <name evidence="1" type="ORF">NLG97_g3541</name>
</gene>
<accession>A0ACC1QZJ1</accession>
<organism evidence="1 2">
    <name type="scientific">Lecanicillium saksenae</name>
    <dbReference type="NCBI Taxonomy" id="468837"/>
    <lineage>
        <taxon>Eukaryota</taxon>
        <taxon>Fungi</taxon>
        <taxon>Dikarya</taxon>
        <taxon>Ascomycota</taxon>
        <taxon>Pezizomycotina</taxon>
        <taxon>Sordariomycetes</taxon>
        <taxon>Hypocreomycetidae</taxon>
        <taxon>Hypocreales</taxon>
        <taxon>Cordycipitaceae</taxon>
        <taxon>Lecanicillium</taxon>
    </lineage>
</organism>
<proteinExistence type="predicted"/>
<keyword evidence="2" id="KW-1185">Reference proteome</keyword>
<evidence type="ECO:0000313" key="1">
    <source>
        <dbReference type="EMBL" id="KAJ3495232.1"/>
    </source>
</evidence>